<organism evidence="5 6">
    <name type="scientific">Clostridium collagenovorans DSM 3089</name>
    <dbReference type="NCBI Taxonomy" id="1121306"/>
    <lineage>
        <taxon>Bacteria</taxon>
        <taxon>Bacillati</taxon>
        <taxon>Bacillota</taxon>
        <taxon>Clostridia</taxon>
        <taxon>Eubacteriales</taxon>
        <taxon>Clostridiaceae</taxon>
        <taxon>Clostridium</taxon>
    </lineage>
</organism>
<dbReference type="GO" id="GO:0016787">
    <property type="term" value="F:hydrolase activity"/>
    <property type="evidence" value="ECO:0007669"/>
    <property type="project" value="UniProtKB-KW"/>
</dbReference>
<dbReference type="EMBL" id="FQXP01000003">
    <property type="protein sequence ID" value="SHH43783.1"/>
    <property type="molecule type" value="Genomic_DNA"/>
</dbReference>
<evidence type="ECO:0000256" key="2">
    <source>
        <dbReference type="ARBA" id="ARBA00022723"/>
    </source>
</evidence>
<sequence length="213" mass="25129">MERLAIFDVDFTLTSKETLAEFYLFVLKKNPKYIKYLPGILSSSLLYGCKIYDERKVKERVIAFINGIEEKDIQRTVKEFYHKVLNKILYKDALDIIKKMKKEGYKIILISASPELYLKELYNIKEVDLVMGSKFHCNDGKYVNKMMGENCKGEEKVRRLKAYLKEENIEVDFKESHMFSDSLADAPLLDLVGHPHLINFKKKHNKYEILNWK</sequence>
<dbReference type="RefSeq" id="WP_072829504.1">
    <property type="nucleotide sequence ID" value="NZ_FQXP01000003.1"/>
</dbReference>
<reference evidence="5 6" key="1">
    <citation type="submission" date="2016-11" db="EMBL/GenBank/DDBJ databases">
        <authorList>
            <person name="Jaros S."/>
            <person name="Januszkiewicz K."/>
            <person name="Wedrychowicz H."/>
        </authorList>
    </citation>
    <scope>NUCLEOTIDE SEQUENCE [LARGE SCALE GENOMIC DNA]</scope>
    <source>
        <strain evidence="5 6">DSM 3089</strain>
    </source>
</reference>
<dbReference type="PANTHER" id="PTHR43344:SF13">
    <property type="entry name" value="PHOSPHATASE RV3661-RELATED"/>
    <property type="match status" value="1"/>
</dbReference>
<dbReference type="OrthoDB" id="9794212at2"/>
<keyword evidence="4" id="KW-0460">Magnesium</keyword>
<keyword evidence="3 5" id="KW-0378">Hydrolase</keyword>
<dbReference type="CDD" id="cd02612">
    <property type="entry name" value="HAD_PGPPase"/>
    <property type="match status" value="1"/>
</dbReference>
<evidence type="ECO:0000313" key="6">
    <source>
        <dbReference type="Proteomes" id="UP000184526"/>
    </source>
</evidence>
<dbReference type="Proteomes" id="UP000184526">
    <property type="component" value="Unassembled WGS sequence"/>
</dbReference>
<accession>A0A1M5T072</accession>
<dbReference type="Gene3D" id="1.20.1440.100">
    <property type="entry name" value="SG protein - dephosphorylation function"/>
    <property type="match status" value="1"/>
</dbReference>
<dbReference type="Gene3D" id="3.40.50.1000">
    <property type="entry name" value="HAD superfamily/HAD-like"/>
    <property type="match status" value="1"/>
</dbReference>
<gene>
    <name evidence="5" type="ORF">SAMN02745196_00374</name>
</gene>
<dbReference type="InterPro" id="IPR036412">
    <property type="entry name" value="HAD-like_sf"/>
</dbReference>
<keyword evidence="2" id="KW-0479">Metal-binding</keyword>
<dbReference type="SUPFAM" id="SSF56784">
    <property type="entry name" value="HAD-like"/>
    <property type="match status" value="1"/>
</dbReference>
<dbReference type="InterPro" id="IPR050582">
    <property type="entry name" value="HAD-like_SerB"/>
</dbReference>
<dbReference type="NCBIfam" id="TIGR01488">
    <property type="entry name" value="HAD-SF-IB"/>
    <property type="match status" value="1"/>
</dbReference>
<dbReference type="STRING" id="1121306.SAMN02745196_00374"/>
<dbReference type="InterPro" id="IPR006385">
    <property type="entry name" value="HAD_hydro_SerB1"/>
</dbReference>
<dbReference type="Pfam" id="PF12710">
    <property type="entry name" value="HAD"/>
    <property type="match status" value="1"/>
</dbReference>
<comment type="similarity">
    <text evidence="1">Belongs to the HAD-like hydrolase superfamily. SerB family.</text>
</comment>
<keyword evidence="6" id="KW-1185">Reference proteome</keyword>
<dbReference type="AlphaFoldDB" id="A0A1M5T072"/>
<dbReference type="PANTHER" id="PTHR43344">
    <property type="entry name" value="PHOSPHOSERINE PHOSPHATASE"/>
    <property type="match status" value="1"/>
</dbReference>
<evidence type="ECO:0000256" key="1">
    <source>
        <dbReference type="ARBA" id="ARBA00009184"/>
    </source>
</evidence>
<dbReference type="InterPro" id="IPR023214">
    <property type="entry name" value="HAD_sf"/>
</dbReference>
<dbReference type="NCBIfam" id="TIGR01490">
    <property type="entry name" value="HAD-SF-IB-hyp1"/>
    <property type="match status" value="1"/>
</dbReference>
<evidence type="ECO:0000256" key="3">
    <source>
        <dbReference type="ARBA" id="ARBA00022801"/>
    </source>
</evidence>
<protein>
    <submittedName>
        <fullName evidence="5">HAD-superfamily subfamily IB hydrolase, TIGR01490</fullName>
    </submittedName>
</protein>
<proteinExistence type="inferred from homology"/>
<dbReference type="GO" id="GO:0046872">
    <property type="term" value="F:metal ion binding"/>
    <property type="evidence" value="ECO:0007669"/>
    <property type="project" value="UniProtKB-KW"/>
</dbReference>
<evidence type="ECO:0000256" key="4">
    <source>
        <dbReference type="ARBA" id="ARBA00022842"/>
    </source>
</evidence>
<evidence type="ECO:0000313" key="5">
    <source>
        <dbReference type="EMBL" id="SHH43783.1"/>
    </source>
</evidence>
<name>A0A1M5T072_9CLOT</name>